<protein>
    <submittedName>
        <fullName evidence="1">SpoIIIAH-like family protein</fullName>
    </submittedName>
</protein>
<dbReference type="Proteomes" id="UP000787672">
    <property type="component" value="Unassembled WGS sequence"/>
</dbReference>
<name>A0ABS6FA60_9FIRM</name>
<evidence type="ECO:0000313" key="2">
    <source>
        <dbReference type="Proteomes" id="UP000787672"/>
    </source>
</evidence>
<reference evidence="1 2" key="1">
    <citation type="submission" date="2021-06" db="EMBL/GenBank/DDBJ databases">
        <authorList>
            <person name="Sun Q."/>
            <person name="Li D."/>
        </authorList>
    </citation>
    <scope>NUCLEOTIDE SEQUENCE [LARGE SCALE GENOMIC DNA]</scope>
    <source>
        <strain evidence="1 2">MSJ-2</strain>
    </source>
</reference>
<gene>
    <name evidence="1" type="ORF">KQI82_09730</name>
</gene>
<accession>A0ABS6FA60</accession>
<dbReference type="Pfam" id="PF12685">
    <property type="entry name" value="SpoIIIAH"/>
    <property type="match status" value="1"/>
</dbReference>
<evidence type="ECO:0000313" key="1">
    <source>
        <dbReference type="EMBL" id="MBU5627186.1"/>
    </source>
</evidence>
<keyword evidence="2" id="KW-1185">Reference proteome</keyword>
<proteinExistence type="predicted"/>
<organism evidence="1 2">
    <name type="scientific">Dysosmobacter acutus</name>
    <dbReference type="NCBI Taxonomy" id="2841504"/>
    <lineage>
        <taxon>Bacteria</taxon>
        <taxon>Bacillati</taxon>
        <taxon>Bacillota</taxon>
        <taxon>Clostridia</taxon>
        <taxon>Eubacteriales</taxon>
        <taxon>Oscillospiraceae</taxon>
        <taxon>Dysosmobacter</taxon>
    </lineage>
</organism>
<dbReference type="EMBL" id="JAHLQN010000001">
    <property type="protein sequence ID" value="MBU5627186.1"/>
    <property type="molecule type" value="Genomic_DNA"/>
</dbReference>
<sequence length="187" mass="19920">MNRNFKRNMVVATVLLFVCAAVYLNWKYAGNVADPGEAVETKTLGESTLVSKTETDGGPTDEAAVYGEGSDYFATARLTRQQARDNALNLLKEASEEESADQETLNAASEGIQALASYTLQEAQIENLVTAKGYTDCVAFMGAESLSVVVATPDAGELSAQDVAKITDIAMTETGYKADQIKIMAAN</sequence>
<dbReference type="InterPro" id="IPR024232">
    <property type="entry name" value="SpoIIIAH"/>
</dbReference>
<comment type="caution">
    <text evidence="1">The sequence shown here is derived from an EMBL/GenBank/DDBJ whole genome shotgun (WGS) entry which is preliminary data.</text>
</comment>